<sequence>MARESIFTLEATPIKFGPGSVEDAGWELQRLGVSRALLVTDPRIPHIDRVCASLGGAGIAVVIYDRSRVEPTLDSLQDAADFALQAHVDGFVSVGGGSSIDTAKVANLIVSHPAPVMDYVNAPVGGGVAVPGPLKPHLAIPTTCGTGSEATTVAVLDIPEKRVKTGISHRYLRPSQAIVDPSLATSLPPEVVASAGLDVICHAAESYLSLPYTERERPPSPDKRPPYQGANPVADVWSSKALEYGGRFLRRAVASGEDVEARGAMMLAASMAGVGFGSAGVHIPHACAYPIAGLKHAYTPPGYPDDHPFVPHGISVIVTAPAAFRFTYEADPERHEAAAALLGSHASGRDALPDVLSALMADLDVPTLSQLGYDQGDIPALVEGARAQARLLVGSPREVSDEDLASILRASL</sequence>
<dbReference type="EMBL" id="JAPDOD010000014">
    <property type="protein sequence ID" value="MDA0161867.1"/>
    <property type="molecule type" value="Genomic_DNA"/>
</dbReference>
<keyword evidence="4" id="KW-0809">Transit peptide</keyword>
<dbReference type="FunFam" id="3.40.50.1970:FF:000003">
    <property type="entry name" value="Alcohol dehydrogenase, iron-containing"/>
    <property type="match status" value="1"/>
</dbReference>
<evidence type="ECO:0000259" key="7">
    <source>
        <dbReference type="Pfam" id="PF00465"/>
    </source>
</evidence>
<feature type="domain" description="Fe-containing alcohol dehydrogenase-like C-terminal" evidence="8">
    <location>
        <begin position="229"/>
        <end position="411"/>
    </location>
</feature>
<evidence type="ECO:0000256" key="6">
    <source>
        <dbReference type="ARBA" id="ARBA00049496"/>
    </source>
</evidence>
<dbReference type="Gene3D" id="3.40.50.1970">
    <property type="match status" value="1"/>
</dbReference>
<dbReference type="GO" id="GO:0004022">
    <property type="term" value="F:alcohol dehydrogenase (NAD+) activity"/>
    <property type="evidence" value="ECO:0007669"/>
    <property type="project" value="InterPro"/>
</dbReference>
<comment type="catalytic activity">
    <reaction evidence="1">
        <text>(S)-3-hydroxybutanoate + 2-oxoglutarate = (R)-2-hydroxyglutarate + acetoacetate</text>
        <dbReference type="Rhea" id="RHEA:23048"/>
        <dbReference type="ChEBI" id="CHEBI:11047"/>
        <dbReference type="ChEBI" id="CHEBI:13705"/>
        <dbReference type="ChEBI" id="CHEBI:15801"/>
        <dbReference type="ChEBI" id="CHEBI:16810"/>
        <dbReference type="EC" id="1.1.99.24"/>
    </reaction>
</comment>
<dbReference type="Proteomes" id="UP001149140">
    <property type="component" value="Unassembled WGS sequence"/>
</dbReference>
<evidence type="ECO:0000313" key="10">
    <source>
        <dbReference type="Proteomes" id="UP001149140"/>
    </source>
</evidence>
<feature type="domain" description="Alcohol dehydrogenase iron-type/glycerol dehydrogenase GldA" evidence="7">
    <location>
        <begin position="13"/>
        <end position="181"/>
    </location>
</feature>
<dbReference type="Pfam" id="PF00465">
    <property type="entry name" value="Fe-ADH"/>
    <property type="match status" value="1"/>
</dbReference>
<evidence type="ECO:0000256" key="2">
    <source>
        <dbReference type="ARBA" id="ARBA00010005"/>
    </source>
</evidence>
<evidence type="ECO:0000256" key="4">
    <source>
        <dbReference type="ARBA" id="ARBA00022946"/>
    </source>
</evidence>
<name>A0A9X3S251_9ACTN</name>
<keyword evidence="5" id="KW-0560">Oxidoreductase</keyword>
<evidence type="ECO:0000259" key="8">
    <source>
        <dbReference type="Pfam" id="PF25137"/>
    </source>
</evidence>
<accession>A0A9X3S251</accession>
<dbReference type="GO" id="GO:0046872">
    <property type="term" value="F:metal ion binding"/>
    <property type="evidence" value="ECO:0007669"/>
    <property type="project" value="InterPro"/>
</dbReference>
<evidence type="ECO:0000313" key="9">
    <source>
        <dbReference type="EMBL" id="MDA0161867.1"/>
    </source>
</evidence>
<dbReference type="GO" id="GO:0047988">
    <property type="term" value="F:hydroxyacid-oxoacid transhydrogenase activity"/>
    <property type="evidence" value="ECO:0007669"/>
    <property type="project" value="UniProtKB-EC"/>
</dbReference>
<dbReference type="AlphaFoldDB" id="A0A9X3S251"/>
<dbReference type="RefSeq" id="WP_270041088.1">
    <property type="nucleotide sequence ID" value="NZ_JAPDOD010000014.1"/>
</dbReference>
<gene>
    <name evidence="9" type="ORF">OM076_16455</name>
</gene>
<evidence type="ECO:0000256" key="3">
    <source>
        <dbReference type="ARBA" id="ARBA00013182"/>
    </source>
</evidence>
<proteinExistence type="inferred from homology"/>
<dbReference type="InterPro" id="IPR056798">
    <property type="entry name" value="ADH_Fe_C"/>
</dbReference>
<organism evidence="9 10">
    <name type="scientific">Solirubrobacter ginsenosidimutans</name>
    <dbReference type="NCBI Taxonomy" id="490573"/>
    <lineage>
        <taxon>Bacteria</taxon>
        <taxon>Bacillati</taxon>
        <taxon>Actinomycetota</taxon>
        <taxon>Thermoleophilia</taxon>
        <taxon>Solirubrobacterales</taxon>
        <taxon>Solirubrobacteraceae</taxon>
        <taxon>Solirubrobacter</taxon>
    </lineage>
</organism>
<comment type="catalytic activity">
    <reaction evidence="6">
        <text>4-hydroxybutanoate + 2-oxoglutarate = (R)-2-hydroxyglutarate + succinate semialdehyde</text>
        <dbReference type="Rhea" id="RHEA:24734"/>
        <dbReference type="ChEBI" id="CHEBI:15801"/>
        <dbReference type="ChEBI" id="CHEBI:16724"/>
        <dbReference type="ChEBI" id="CHEBI:16810"/>
        <dbReference type="ChEBI" id="CHEBI:57706"/>
        <dbReference type="EC" id="1.1.99.24"/>
    </reaction>
</comment>
<dbReference type="Gene3D" id="1.20.1090.10">
    <property type="entry name" value="Dehydroquinate synthase-like - alpha domain"/>
    <property type="match status" value="1"/>
</dbReference>
<comment type="caution">
    <text evidence="9">The sequence shown here is derived from an EMBL/GenBank/DDBJ whole genome shotgun (WGS) entry which is preliminary data.</text>
</comment>
<dbReference type="SUPFAM" id="SSF56796">
    <property type="entry name" value="Dehydroquinate synthase-like"/>
    <property type="match status" value="1"/>
</dbReference>
<protein>
    <recommendedName>
        <fullName evidence="3">hydroxyacid-oxoacid transhydrogenase</fullName>
        <ecNumber evidence="3">1.1.99.24</ecNumber>
    </recommendedName>
</protein>
<dbReference type="Pfam" id="PF25137">
    <property type="entry name" value="ADH_Fe_C"/>
    <property type="match status" value="1"/>
</dbReference>
<evidence type="ECO:0000256" key="5">
    <source>
        <dbReference type="ARBA" id="ARBA00023002"/>
    </source>
</evidence>
<dbReference type="CDD" id="cd08190">
    <property type="entry name" value="HOT"/>
    <property type="match status" value="1"/>
</dbReference>
<dbReference type="EC" id="1.1.99.24" evidence="3"/>
<dbReference type="InterPro" id="IPR042157">
    <property type="entry name" value="HOT"/>
</dbReference>
<reference evidence="9" key="1">
    <citation type="submission" date="2022-10" db="EMBL/GenBank/DDBJ databases">
        <title>The WGS of Solirubrobacter ginsenosidimutans DSM 21036.</title>
        <authorList>
            <person name="Jiang Z."/>
        </authorList>
    </citation>
    <scope>NUCLEOTIDE SEQUENCE</scope>
    <source>
        <strain evidence="9">DSM 21036</strain>
    </source>
</reference>
<comment type="similarity">
    <text evidence="2">Belongs to the iron-containing alcohol dehydrogenase family. Hydroxyacid-oxoacid transhydrogenase subfamily.</text>
</comment>
<dbReference type="PANTHER" id="PTHR11496">
    <property type="entry name" value="ALCOHOL DEHYDROGENASE"/>
    <property type="match status" value="1"/>
</dbReference>
<evidence type="ECO:0000256" key="1">
    <source>
        <dbReference type="ARBA" id="ARBA00000813"/>
    </source>
</evidence>
<dbReference type="InterPro" id="IPR039697">
    <property type="entry name" value="Alcohol_dehydrogenase_Fe"/>
</dbReference>
<keyword evidence="10" id="KW-1185">Reference proteome</keyword>
<dbReference type="InterPro" id="IPR001670">
    <property type="entry name" value="ADH_Fe/GldA"/>
</dbReference>
<dbReference type="PANTHER" id="PTHR11496:SF83">
    <property type="entry name" value="HYDROXYACID-OXOACID TRANSHYDROGENASE, MITOCHONDRIAL"/>
    <property type="match status" value="1"/>
</dbReference>